<evidence type="ECO:0000256" key="5">
    <source>
        <dbReference type="ARBA" id="ARBA00023136"/>
    </source>
</evidence>
<dbReference type="InterPro" id="IPR011701">
    <property type="entry name" value="MFS"/>
</dbReference>
<feature type="transmembrane region" description="Helical" evidence="6">
    <location>
        <begin position="365"/>
        <end position="384"/>
    </location>
</feature>
<feature type="transmembrane region" description="Helical" evidence="6">
    <location>
        <begin position="298"/>
        <end position="316"/>
    </location>
</feature>
<keyword evidence="9" id="KW-1185">Reference proteome</keyword>
<evidence type="ECO:0000256" key="1">
    <source>
        <dbReference type="ARBA" id="ARBA00004651"/>
    </source>
</evidence>
<proteinExistence type="predicted"/>
<dbReference type="SUPFAM" id="SSF103473">
    <property type="entry name" value="MFS general substrate transporter"/>
    <property type="match status" value="1"/>
</dbReference>
<dbReference type="Pfam" id="PF07690">
    <property type="entry name" value="MFS_1"/>
    <property type="match status" value="1"/>
</dbReference>
<dbReference type="EMBL" id="JAHCDA010000001">
    <property type="protein sequence ID" value="MBS7810902.1"/>
    <property type="molecule type" value="Genomic_DNA"/>
</dbReference>
<evidence type="ECO:0000313" key="8">
    <source>
        <dbReference type="EMBL" id="MBS7810902.1"/>
    </source>
</evidence>
<feature type="transmembrane region" description="Helical" evidence="6">
    <location>
        <begin position="152"/>
        <end position="170"/>
    </location>
</feature>
<protein>
    <submittedName>
        <fullName evidence="8">MFS transporter</fullName>
    </submittedName>
</protein>
<name>A0ABS5QBL8_9PROT</name>
<dbReference type="InterPro" id="IPR050189">
    <property type="entry name" value="MFS_Efflux_Transporters"/>
</dbReference>
<feature type="transmembrane region" description="Helical" evidence="6">
    <location>
        <begin position="121"/>
        <end position="146"/>
    </location>
</feature>
<keyword evidence="4 6" id="KW-1133">Transmembrane helix</keyword>
<dbReference type="Proteomes" id="UP000766336">
    <property type="component" value="Unassembled WGS sequence"/>
</dbReference>
<dbReference type="PROSITE" id="PS50850">
    <property type="entry name" value="MFS"/>
    <property type="match status" value="1"/>
</dbReference>
<comment type="subcellular location">
    <subcellularLocation>
        <location evidence="1">Cell membrane</location>
        <topology evidence="1">Multi-pass membrane protein</topology>
    </subcellularLocation>
</comment>
<evidence type="ECO:0000256" key="2">
    <source>
        <dbReference type="ARBA" id="ARBA00022475"/>
    </source>
</evidence>
<feature type="domain" description="Major facilitator superfamily (MFS) profile" evidence="7">
    <location>
        <begin position="1"/>
        <end position="388"/>
    </location>
</feature>
<feature type="transmembrane region" description="Helical" evidence="6">
    <location>
        <begin position="336"/>
        <end position="359"/>
    </location>
</feature>
<dbReference type="Gene3D" id="1.20.1250.20">
    <property type="entry name" value="MFS general substrate transporter like domains"/>
    <property type="match status" value="1"/>
</dbReference>
<dbReference type="PANTHER" id="PTHR43124:SF3">
    <property type="entry name" value="CHLORAMPHENICOL EFFLUX PUMP RV0191"/>
    <property type="match status" value="1"/>
</dbReference>
<evidence type="ECO:0000256" key="4">
    <source>
        <dbReference type="ARBA" id="ARBA00022989"/>
    </source>
</evidence>
<organism evidence="8 9">
    <name type="scientific">Roseococcus pinisoli</name>
    <dbReference type="NCBI Taxonomy" id="2835040"/>
    <lineage>
        <taxon>Bacteria</taxon>
        <taxon>Pseudomonadati</taxon>
        <taxon>Pseudomonadota</taxon>
        <taxon>Alphaproteobacteria</taxon>
        <taxon>Acetobacterales</taxon>
        <taxon>Roseomonadaceae</taxon>
        <taxon>Roseococcus</taxon>
    </lineage>
</organism>
<feature type="transmembrane region" description="Helical" evidence="6">
    <location>
        <begin position="243"/>
        <end position="262"/>
    </location>
</feature>
<keyword evidence="3 6" id="KW-0812">Transmembrane</keyword>
<evidence type="ECO:0000256" key="6">
    <source>
        <dbReference type="SAM" id="Phobius"/>
    </source>
</evidence>
<feature type="transmembrane region" description="Helical" evidence="6">
    <location>
        <begin position="87"/>
        <end position="109"/>
    </location>
</feature>
<evidence type="ECO:0000313" key="9">
    <source>
        <dbReference type="Proteomes" id="UP000766336"/>
    </source>
</evidence>
<evidence type="ECO:0000256" key="3">
    <source>
        <dbReference type="ARBA" id="ARBA00022692"/>
    </source>
</evidence>
<dbReference type="RefSeq" id="WP_213669492.1">
    <property type="nucleotide sequence ID" value="NZ_JAHCDA010000001.1"/>
</dbReference>
<dbReference type="InterPro" id="IPR036259">
    <property type="entry name" value="MFS_trans_sf"/>
</dbReference>
<keyword evidence="5 6" id="KW-0472">Membrane</keyword>
<evidence type="ECO:0000259" key="7">
    <source>
        <dbReference type="PROSITE" id="PS50850"/>
    </source>
</evidence>
<dbReference type="InterPro" id="IPR020846">
    <property type="entry name" value="MFS_dom"/>
</dbReference>
<feature type="transmembrane region" description="Helical" evidence="6">
    <location>
        <begin position="32"/>
        <end position="51"/>
    </location>
</feature>
<feature type="transmembrane region" description="Helical" evidence="6">
    <location>
        <begin position="63"/>
        <end position="81"/>
    </location>
</feature>
<sequence>MSAMTAVSQFHRAAVGVVAPELAAELGLGPTALGSANTAFFMALLVAQLPVGVGLDRIGPRRLVAWLTILAVIGSVAQALAQDGAQFLAARFLLGLGCAASFMSAVVLAGRWHAGPGLTKAMSGIFAWSQVGILAAGAPLALMSGLVGWRGAYLISAGLTVLVGIAWWRFAADTPPGVTMPQRPKETLKEVLAGQFVVWKTPGLLRILSLHCVAYAVMATLLTLWAGPYLYDVHGLDATGRGAVLLAMGLTVPCGQLALPFFERQLGRERTVTAYALVVIACMATLATWTGVPLWAATLLLMTCCFFSASPIILVAQGRALFPEHMVGRGITTVNLGQVLGSALLPAAVGAAVALVGVGETGYRVGFVLLGLSLAIGLAGYRWLPRGRPAA</sequence>
<feature type="transmembrane region" description="Helical" evidence="6">
    <location>
        <begin position="274"/>
        <end position="292"/>
    </location>
</feature>
<reference evidence="8 9" key="1">
    <citation type="submission" date="2021-05" db="EMBL/GenBank/DDBJ databases">
        <title>Roseococcus sp. XZZS9, whole genome shotgun sequencing project.</title>
        <authorList>
            <person name="Zhao G."/>
            <person name="Shen L."/>
        </authorList>
    </citation>
    <scope>NUCLEOTIDE SEQUENCE [LARGE SCALE GENOMIC DNA]</scope>
    <source>
        <strain evidence="8 9">XZZS9</strain>
    </source>
</reference>
<feature type="transmembrane region" description="Helical" evidence="6">
    <location>
        <begin position="208"/>
        <end position="231"/>
    </location>
</feature>
<dbReference type="PANTHER" id="PTHR43124">
    <property type="entry name" value="PURINE EFFLUX PUMP PBUE"/>
    <property type="match status" value="1"/>
</dbReference>
<gene>
    <name evidence="8" type="ORF">KHU32_08130</name>
</gene>
<keyword evidence="2" id="KW-1003">Cell membrane</keyword>
<accession>A0ABS5QBL8</accession>
<comment type="caution">
    <text evidence="8">The sequence shown here is derived from an EMBL/GenBank/DDBJ whole genome shotgun (WGS) entry which is preliminary data.</text>
</comment>